<evidence type="ECO:0000313" key="15">
    <source>
        <dbReference type="Proteomes" id="UP000580879"/>
    </source>
</evidence>
<dbReference type="PANTHER" id="PTHR22969:SF7">
    <property type="entry name" value="INHIBITOR OF NUCLEAR FACTOR KAPPA-B KINASE SUBUNIT BETA"/>
    <property type="match status" value="1"/>
</dbReference>
<reference evidence="14 15" key="1">
    <citation type="submission" date="2019-09" db="EMBL/GenBank/DDBJ databases">
        <title>Bird 10,000 Genomes (B10K) Project - Family phase.</title>
        <authorList>
            <person name="Zhang G."/>
        </authorList>
    </citation>
    <scope>NUCLEOTIDE SEQUENCE [LARGE SCALE GENOMIC DNA]</scope>
    <source>
        <strain evidence="14">B10K-DU-029-53</strain>
    </source>
</reference>
<dbReference type="Proteomes" id="UP000580879">
    <property type="component" value="Unassembled WGS sequence"/>
</dbReference>
<evidence type="ECO:0000256" key="8">
    <source>
        <dbReference type="ARBA" id="ARBA00022741"/>
    </source>
</evidence>
<gene>
    <name evidence="14" type="primary">Ikbkb</name>
    <name evidence="14" type="ORF">CLIRUF_R08059</name>
</gene>
<evidence type="ECO:0000256" key="12">
    <source>
        <dbReference type="ARBA" id="ARBA00048789"/>
    </source>
</evidence>
<dbReference type="PROSITE" id="PS00108">
    <property type="entry name" value="PROTEIN_KINASE_ST"/>
    <property type="match status" value="1"/>
</dbReference>
<dbReference type="Gene3D" id="1.20.1270.250">
    <property type="match status" value="1"/>
</dbReference>
<dbReference type="InterPro" id="IPR011009">
    <property type="entry name" value="Kinase-like_dom_sf"/>
</dbReference>
<keyword evidence="7" id="KW-0808">Transferase</keyword>
<dbReference type="CDD" id="cd14038">
    <property type="entry name" value="STKc_IKK_beta"/>
    <property type="match status" value="1"/>
</dbReference>
<dbReference type="InterPro" id="IPR041185">
    <property type="entry name" value="IKBKB_SDD"/>
</dbReference>
<evidence type="ECO:0000256" key="11">
    <source>
        <dbReference type="ARBA" id="ARBA00023242"/>
    </source>
</evidence>
<dbReference type="GO" id="GO:0033209">
    <property type="term" value="P:tumor necrosis factor-mediated signaling pathway"/>
    <property type="evidence" value="ECO:0007669"/>
    <property type="project" value="TreeGrafter"/>
</dbReference>
<evidence type="ECO:0000256" key="1">
    <source>
        <dbReference type="ARBA" id="ARBA00004123"/>
    </source>
</evidence>
<dbReference type="InterPro" id="IPR029071">
    <property type="entry name" value="Ubiquitin-like_domsf"/>
</dbReference>
<dbReference type="SUPFAM" id="SSF54236">
    <property type="entry name" value="Ubiquitin-like"/>
    <property type="match status" value="1"/>
</dbReference>
<evidence type="ECO:0000256" key="3">
    <source>
        <dbReference type="ARBA" id="ARBA00012442"/>
    </source>
</evidence>
<feature type="non-terminal residue" evidence="14">
    <location>
        <position position="572"/>
    </location>
</feature>
<feature type="non-terminal residue" evidence="14">
    <location>
        <position position="1"/>
    </location>
</feature>
<dbReference type="GO" id="GO:0008385">
    <property type="term" value="C:IkappaB kinase complex"/>
    <property type="evidence" value="ECO:0007669"/>
    <property type="project" value="TreeGrafter"/>
</dbReference>
<accession>A0A7K6QU02</accession>
<dbReference type="EMBL" id="VZRZ01004637">
    <property type="protein sequence ID" value="NWW76607.1"/>
    <property type="molecule type" value="Genomic_DNA"/>
</dbReference>
<evidence type="ECO:0000259" key="13">
    <source>
        <dbReference type="PROSITE" id="PS50011"/>
    </source>
</evidence>
<dbReference type="PANTHER" id="PTHR22969">
    <property type="entry name" value="IKB KINASE"/>
    <property type="match status" value="1"/>
</dbReference>
<evidence type="ECO:0000313" key="14">
    <source>
        <dbReference type="EMBL" id="NWW76607.1"/>
    </source>
</evidence>
<proteinExistence type="predicted"/>
<evidence type="ECO:0000256" key="9">
    <source>
        <dbReference type="ARBA" id="ARBA00022777"/>
    </source>
</evidence>
<dbReference type="EC" id="2.7.11.10" evidence="3"/>
<dbReference type="Pfam" id="PF00069">
    <property type="entry name" value="Pkinase"/>
    <property type="match status" value="1"/>
</dbReference>
<dbReference type="InterPro" id="IPR000719">
    <property type="entry name" value="Prot_kinase_dom"/>
</dbReference>
<protein>
    <recommendedName>
        <fullName evidence="3">IkappaB kinase</fullName>
        <ecNumber evidence="3">2.7.11.10</ecNumber>
    </recommendedName>
</protein>
<keyword evidence="10" id="KW-0067">ATP-binding</keyword>
<name>A0A7K6QU02_9PASS</name>
<comment type="caution">
    <text evidence="14">The sequence shown here is derived from an EMBL/GenBank/DDBJ whole genome shotgun (WGS) entry which is preliminary data.</text>
</comment>
<dbReference type="InterPro" id="IPR046375">
    <property type="entry name" value="IKBKB_SDD_sf"/>
</dbReference>
<dbReference type="InterPro" id="IPR008271">
    <property type="entry name" value="Ser/Thr_kinase_AS"/>
</dbReference>
<organism evidence="14 15">
    <name type="scientific">Climacteris rufus</name>
    <name type="common">rufous treecreeper</name>
    <dbReference type="NCBI Taxonomy" id="47695"/>
    <lineage>
        <taxon>Eukaryota</taxon>
        <taxon>Metazoa</taxon>
        <taxon>Chordata</taxon>
        <taxon>Craniata</taxon>
        <taxon>Vertebrata</taxon>
        <taxon>Euteleostomi</taxon>
        <taxon>Archelosauria</taxon>
        <taxon>Archosauria</taxon>
        <taxon>Dinosauria</taxon>
        <taxon>Saurischia</taxon>
        <taxon>Theropoda</taxon>
        <taxon>Coelurosauria</taxon>
        <taxon>Aves</taxon>
        <taxon>Neognathae</taxon>
        <taxon>Neoaves</taxon>
        <taxon>Telluraves</taxon>
        <taxon>Australaves</taxon>
        <taxon>Passeriformes</taxon>
        <taxon>Climacteridae</taxon>
        <taxon>Climacteris</taxon>
    </lineage>
</organism>
<evidence type="ECO:0000256" key="5">
    <source>
        <dbReference type="ARBA" id="ARBA00022527"/>
    </source>
</evidence>
<dbReference type="GO" id="GO:0008384">
    <property type="term" value="F:IkappaB kinase activity"/>
    <property type="evidence" value="ECO:0007669"/>
    <property type="project" value="UniProtKB-EC"/>
</dbReference>
<dbReference type="OrthoDB" id="267381at2759"/>
<dbReference type="AlphaFoldDB" id="A0A7K6QU02"/>
<dbReference type="Pfam" id="PF18397">
    <property type="entry name" value="IKBKB_SDD"/>
    <property type="match status" value="1"/>
</dbReference>
<dbReference type="PROSITE" id="PS50011">
    <property type="entry name" value="PROTEIN_KINASE_DOM"/>
    <property type="match status" value="1"/>
</dbReference>
<dbReference type="CDD" id="cd17046">
    <property type="entry name" value="Ubl_IKKA_like"/>
    <property type="match status" value="1"/>
</dbReference>
<keyword evidence="6" id="KW-0597">Phosphoprotein</keyword>
<dbReference type="FunFam" id="1.10.510.10:FF:000147">
    <property type="entry name" value="Inhibitor of nuclear factor kappa-B kinase subunit beta"/>
    <property type="match status" value="1"/>
</dbReference>
<keyword evidence="4" id="KW-0963">Cytoplasm</keyword>
<dbReference type="Gene3D" id="3.10.20.90">
    <property type="entry name" value="Phosphatidylinositol 3-kinase Catalytic Subunit, Chain A, domain 1"/>
    <property type="match status" value="1"/>
</dbReference>
<evidence type="ECO:0000256" key="2">
    <source>
        <dbReference type="ARBA" id="ARBA00004496"/>
    </source>
</evidence>
<keyword evidence="9 14" id="KW-0418">Kinase</keyword>
<dbReference type="GO" id="GO:0005634">
    <property type="term" value="C:nucleus"/>
    <property type="evidence" value="ECO:0007669"/>
    <property type="project" value="UniProtKB-SubCell"/>
</dbReference>
<keyword evidence="11" id="KW-0539">Nucleus</keyword>
<evidence type="ECO:0000256" key="10">
    <source>
        <dbReference type="ARBA" id="ARBA00022840"/>
    </source>
</evidence>
<comment type="subcellular location">
    <subcellularLocation>
        <location evidence="2">Cytoplasm</location>
    </subcellularLocation>
    <subcellularLocation>
        <location evidence="1">Nucleus</location>
    </subcellularLocation>
</comment>
<dbReference type="SMART" id="SM00220">
    <property type="entry name" value="S_TKc"/>
    <property type="match status" value="1"/>
</dbReference>
<keyword evidence="8" id="KW-0547">Nucleotide-binding</keyword>
<comment type="catalytic activity">
    <reaction evidence="12">
        <text>L-seryl-[I-kappa-B protein] + ATP = O-phospho-L-seryl-[I-kappa-B protein] + ADP + H(+)</text>
        <dbReference type="Rhea" id="RHEA:19073"/>
        <dbReference type="Rhea" id="RHEA-COMP:13698"/>
        <dbReference type="Rhea" id="RHEA-COMP:13699"/>
        <dbReference type="ChEBI" id="CHEBI:15378"/>
        <dbReference type="ChEBI" id="CHEBI:29999"/>
        <dbReference type="ChEBI" id="CHEBI:30616"/>
        <dbReference type="ChEBI" id="CHEBI:83421"/>
        <dbReference type="ChEBI" id="CHEBI:456216"/>
        <dbReference type="EC" id="2.7.11.10"/>
    </reaction>
</comment>
<feature type="domain" description="Protein kinase" evidence="13">
    <location>
        <begin position="4"/>
        <end position="313"/>
    </location>
</feature>
<keyword evidence="15" id="KW-1185">Reference proteome</keyword>
<evidence type="ECO:0000256" key="4">
    <source>
        <dbReference type="ARBA" id="ARBA00022490"/>
    </source>
</evidence>
<dbReference type="GO" id="GO:0045944">
    <property type="term" value="P:positive regulation of transcription by RNA polymerase II"/>
    <property type="evidence" value="ECO:0007669"/>
    <property type="project" value="TreeGrafter"/>
</dbReference>
<evidence type="ECO:0000256" key="6">
    <source>
        <dbReference type="ARBA" id="ARBA00022553"/>
    </source>
</evidence>
<evidence type="ECO:0000256" key="7">
    <source>
        <dbReference type="ARBA" id="ARBA00022679"/>
    </source>
</evidence>
<sequence length="572" mass="65237">CGPWEMRERLGTGGFGNVIRWHNKVGGGRARGAPARGPRSAQSVLCPQETGEQVAIKQCRQELSPRNRERWALEIQIMKRLNHPNVVAARDVPEGMQKLAPNDLPLLAMEYCQGGDLRKYLNQLENCCGLREEAILILLSDIASALRYLHENRIIHRDLKPENIVLQQGEQRLIHKIIDLGYAKELDQGSLCTSFVGTLQYLAPELLEQQKYTVTVDYWSFGTLAFECITGFRPFLPNWQPVQWHTKVRQKSELDIVVSEDLSGEVKFSSSLPCPNNLNSVLSGRLEKWLQLMLMWHPRQRGTDPTYGPNGCFKALDDILNLKLLHVLNMVTGTVHTYPVTEEETLQSVKARIQSDTGIPEQDQELLQEAGLALFSQKLVTKHTADSKVTADTDLLFLFDNKKVSYEAQVALRPHPESVDCILQDPKKNLHFFQLRKVWGQIWHTIRMLKEDCNRLQQGQRAAMMNLLRYNSTLSKMKNSMASLSQQLKAKLDFFKTSIQIDLEKYKEQIEFGISEYSIWQTGDCSVAYSLPCFQEDDVDQLVKRMMALQTDIVDLQRSPLGRKQGGTLEDL</sequence>
<dbReference type="SUPFAM" id="SSF56112">
    <property type="entry name" value="Protein kinase-like (PK-like)"/>
    <property type="match status" value="1"/>
</dbReference>
<dbReference type="InterPro" id="IPR051180">
    <property type="entry name" value="IKK"/>
</dbReference>
<keyword evidence="5" id="KW-0723">Serine/threonine-protein kinase</keyword>
<dbReference type="GO" id="GO:0005524">
    <property type="term" value="F:ATP binding"/>
    <property type="evidence" value="ECO:0007669"/>
    <property type="project" value="UniProtKB-KW"/>
</dbReference>
<dbReference type="Gene3D" id="1.10.510.10">
    <property type="entry name" value="Transferase(Phosphotransferase) domain 1"/>
    <property type="match status" value="1"/>
</dbReference>